<comment type="caution">
    <text evidence="1">The sequence shown here is derived from an EMBL/GenBank/DDBJ whole genome shotgun (WGS) entry which is preliminary data.</text>
</comment>
<dbReference type="Proteomes" id="UP001576780">
    <property type="component" value="Unassembled WGS sequence"/>
</dbReference>
<evidence type="ECO:0000313" key="2">
    <source>
        <dbReference type="Proteomes" id="UP001576780"/>
    </source>
</evidence>
<gene>
    <name evidence="1" type="ORF">ACE1CA_14250</name>
</gene>
<sequence>MAKLPSETKATILNLLGQLAELIDEAAATESIIAQQFGETEITISTLDDLLNVRERLRDSYTRLSTIFLNISESQPRASAAMLNLLYQTIENSEAAIAASDATIQEAKRDMDLL</sequence>
<accession>A0ABV4WKV1</accession>
<keyword evidence="2" id="KW-1185">Reference proteome</keyword>
<dbReference type="RefSeq" id="WP_413278099.1">
    <property type="nucleotide sequence ID" value="NZ_JBHFNT010000117.1"/>
</dbReference>
<evidence type="ECO:0000313" key="1">
    <source>
        <dbReference type="EMBL" id="MFB2835690.1"/>
    </source>
</evidence>
<protein>
    <submittedName>
        <fullName evidence="1">Uncharacterized protein</fullName>
    </submittedName>
</protein>
<dbReference type="EMBL" id="JBHFNT010000117">
    <property type="protein sequence ID" value="MFB2835690.1"/>
    <property type="molecule type" value="Genomic_DNA"/>
</dbReference>
<proteinExistence type="predicted"/>
<name>A0ABV4WKV1_9CYAN</name>
<organism evidence="1 2">
    <name type="scientific">Floridaenema evergladense BLCC-F167</name>
    <dbReference type="NCBI Taxonomy" id="3153639"/>
    <lineage>
        <taxon>Bacteria</taxon>
        <taxon>Bacillati</taxon>
        <taxon>Cyanobacteriota</taxon>
        <taxon>Cyanophyceae</taxon>
        <taxon>Oscillatoriophycideae</taxon>
        <taxon>Aerosakkonematales</taxon>
        <taxon>Aerosakkonemataceae</taxon>
        <taxon>Floridanema</taxon>
        <taxon>Floridanema evergladense</taxon>
    </lineage>
</organism>
<reference evidence="1 2" key="1">
    <citation type="submission" date="2024-09" db="EMBL/GenBank/DDBJ databases">
        <title>Floridaenema gen nov. (Aerosakkonemataceae, Aerosakkonematales ord. nov., Cyanobacteria) from benthic tropical and subtropical fresh waters, with the description of four new species.</title>
        <authorList>
            <person name="Moretto J.A."/>
            <person name="Berthold D.E."/>
            <person name="Lefler F.W."/>
            <person name="Huang I.-S."/>
            <person name="Laughinghouse H. IV."/>
        </authorList>
    </citation>
    <scope>NUCLEOTIDE SEQUENCE [LARGE SCALE GENOMIC DNA]</scope>
    <source>
        <strain evidence="1 2">BLCC-F167</strain>
    </source>
</reference>